<gene>
    <name evidence="1" type="ORF">POCULU_LOCUS7654</name>
</gene>
<evidence type="ECO:0000313" key="1">
    <source>
        <dbReference type="EMBL" id="CAG8604788.1"/>
    </source>
</evidence>
<accession>A0A9N9CK91</accession>
<reference evidence="1" key="1">
    <citation type="submission" date="2021-06" db="EMBL/GenBank/DDBJ databases">
        <authorList>
            <person name="Kallberg Y."/>
            <person name="Tangrot J."/>
            <person name="Rosling A."/>
        </authorList>
    </citation>
    <scope>NUCLEOTIDE SEQUENCE</scope>
    <source>
        <strain evidence="1">IA702</strain>
    </source>
</reference>
<comment type="caution">
    <text evidence="1">The sequence shown here is derived from an EMBL/GenBank/DDBJ whole genome shotgun (WGS) entry which is preliminary data.</text>
</comment>
<protein>
    <submittedName>
        <fullName evidence="1">161_t:CDS:1</fullName>
    </submittedName>
</protein>
<name>A0A9N9CK91_9GLOM</name>
<dbReference type="Proteomes" id="UP000789572">
    <property type="component" value="Unassembled WGS sequence"/>
</dbReference>
<proteinExistence type="predicted"/>
<keyword evidence="2" id="KW-1185">Reference proteome</keyword>
<evidence type="ECO:0000313" key="2">
    <source>
        <dbReference type="Proteomes" id="UP000789572"/>
    </source>
</evidence>
<dbReference type="EMBL" id="CAJVPJ010001822">
    <property type="protein sequence ID" value="CAG8604788.1"/>
    <property type="molecule type" value="Genomic_DNA"/>
</dbReference>
<organism evidence="1 2">
    <name type="scientific">Paraglomus occultum</name>
    <dbReference type="NCBI Taxonomy" id="144539"/>
    <lineage>
        <taxon>Eukaryota</taxon>
        <taxon>Fungi</taxon>
        <taxon>Fungi incertae sedis</taxon>
        <taxon>Mucoromycota</taxon>
        <taxon>Glomeromycotina</taxon>
        <taxon>Glomeromycetes</taxon>
        <taxon>Paraglomerales</taxon>
        <taxon>Paraglomeraceae</taxon>
        <taxon>Paraglomus</taxon>
    </lineage>
</organism>
<dbReference type="AlphaFoldDB" id="A0A9N9CK91"/>
<sequence>MASSADVQPYLNLRSLITKKSRFTSFAKNSNLNALVTIIRALAYATVTVDIKVR</sequence>